<feature type="binding site" evidence="10">
    <location>
        <begin position="105"/>
        <end position="112"/>
    </location>
    <ligand>
        <name>GTP</name>
        <dbReference type="ChEBI" id="CHEBI:37565"/>
    </ligand>
</feature>
<comment type="catalytic activity">
    <reaction evidence="9 10">
        <text>GTP + H2O = GDP + phosphate + H(+)</text>
        <dbReference type="Rhea" id="RHEA:19669"/>
        <dbReference type="ChEBI" id="CHEBI:15377"/>
        <dbReference type="ChEBI" id="CHEBI:15378"/>
        <dbReference type="ChEBI" id="CHEBI:37565"/>
        <dbReference type="ChEBI" id="CHEBI:43474"/>
        <dbReference type="ChEBI" id="CHEBI:58189"/>
        <dbReference type="EC" id="3.6.5.4"/>
    </reaction>
</comment>
<dbReference type="Pfam" id="PF00448">
    <property type="entry name" value="SRP54"/>
    <property type="match status" value="1"/>
</dbReference>
<dbReference type="InterPro" id="IPR027417">
    <property type="entry name" value="P-loop_NTPase"/>
</dbReference>
<dbReference type="InterPro" id="IPR003593">
    <property type="entry name" value="AAA+_ATPase"/>
</dbReference>
<dbReference type="InterPro" id="IPR004125">
    <property type="entry name" value="Signal_recog_particle_SRP54_M"/>
</dbReference>
<evidence type="ECO:0000259" key="14">
    <source>
        <dbReference type="SMART" id="SM00963"/>
    </source>
</evidence>
<dbReference type="InterPro" id="IPR013822">
    <property type="entry name" value="Signal_recog_particl_SRP54_hlx"/>
</dbReference>
<dbReference type="InterPro" id="IPR022941">
    <property type="entry name" value="SRP54"/>
</dbReference>
<organism evidence="15">
    <name type="scientific">candidate division WOR-3 bacterium</name>
    <dbReference type="NCBI Taxonomy" id="2052148"/>
    <lineage>
        <taxon>Bacteria</taxon>
        <taxon>Bacteria division WOR-3</taxon>
    </lineage>
</organism>
<feature type="binding site" evidence="10">
    <location>
        <begin position="244"/>
        <end position="247"/>
    </location>
    <ligand>
        <name>GTP</name>
        <dbReference type="ChEBI" id="CHEBI:37565"/>
    </ligand>
</feature>
<dbReference type="SUPFAM" id="SSF47446">
    <property type="entry name" value="Signal peptide-binding domain"/>
    <property type="match status" value="1"/>
</dbReference>
<keyword evidence="7 10" id="KW-0733">Signal recognition particle</keyword>
<dbReference type="InterPro" id="IPR004780">
    <property type="entry name" value="SRP"/>
</dbReference>
<evidence type="ECO:0000256" key="1">
    <source>
        <dbReference type="ARBA" id="ARBA00005450"/>
    </source>
</evidence>
<evidence type="ECO:0000256" key="9">
    <source>
        <dbReference type="ARBA" id="ARBA00048027"/>
    </source>
</evidence>
<dbReference type="SMART" id="SM00963">
    <property type="entry name" value="SRP54_N"/>
    <property type="match status" value="1"/>
</dbReference>
<dbReference type="InterPro" id="IPR042101">
    <property type="entry name" value="SRP54_N_sf"/>
</dbReference>
<dbReference type="NCBIfam" id="TIGR00959">
    <property type="entry name" value="ffh"/>
    <property type="match status" value="1"/>
</dbReference>
<keyword evidence="2 10" id="KW-0963">Cytoplasm</keyword>
<dbReference type="SUPFAM" id="SSF52540">
    <property type="entry name" value="P-loop containing nucleoside triphosphate hydrolases"/>
    <property type="match status" value="1"/>
</dbReference>
<comment type="function">
    <text evidence="10">Involved in targeting and insertion of nascent membrane proteins into the cytoplasmic membrane. Binds to the hydrophobic signal sequence of the ribosome-nascent chain (RNC) as it emerges from the ribosomes. The SRP-RNC complex is then targeted to the cytoplasmic membrane where it interacts with the SRP receptor FtsY.</text>
</comment>
<keyword evidence="11" id="KW-0175">Coiled coil</keyword>
<dbReference type="HAMAP" id="MF_00306">
    <property type="entry name" value="SRP54"/>
    <property type="match status" value="1"/>
</dbReference>
<reference evidence="15" key="1">
    <citation type="journal article" date="2020" name="mSystems">
        <title>Genome- and Community-Level Interaction Insights into Carbon Utilization and Element Cycling Functions of Hydrothermarchaeota in Hydrothermal Sediment.</title>
        <authorList>
            <person name="Zhou Z."/>
            <person name="Liu Y."/>
            <person name="Xu W."/>
            <person name="Pan J."/>
            <person name="Luo Z.H."/>
            <person name="Li M."/>
        </authorList>
    </citation>
    <scope>NUCLEOTIDE SEQUENCE [LARGE SCALE GENOMIC DNA]</scope>
    <source>
        <strain evidence="15">SpSt-780</strain>
    </source>
</reference>
<evidence type="ECO:0000256" key="7">
    <source>
        <dbReference type="ARBA" id="ARBA00023135"/>
    </source>
</evidence>
<dbReference type="Gene3D" id="3.40.50.300">
    <property type="entry name" value="P-loop containing nucleotide triphosphate hydrolases"/>
    <property type="match status" value="1"/>
</dbReference>
<gene>
    <name evidence="10" type="primary">ffh</name>
    <name evidence="15" type="ORF">ENV67_03975</name>
</gene>
<dbReference type="Gene3D" id="1.10.260.30">
    <property type="entry name" value="Signal recognition particle, SRP54 subunit, M-domain"/>
    <property type="match status" value="1"/>
</dbReference>
<dbReference type="InterPro" id="IPR036225">
    <property type="entry name" value="SRP/SRP_N"/>
</dbReference>
<evidence type="ECO:0000313" key="15">
    <source>
        <dbReference type="EMBL" id="HGW91682.1"/>
    </source>
</evidence>
<evidence type="ECO:0000259" key="13">
    <source>
        <dbReference type="SMART" id="SM00962"/>
    </source>
</evidence>
<comment type="subcellular location">
    <subcellularLocation>
        <location evidence="10">Cytoplasm</location>
    </subcellularLocation>
    <text evidence="10">The SRP-RNC complex is targeted to the cytoplasmic membrane.</text>
</comment>
<dbReference type="EMBL" id="DTHG01000047">
    <property type="protein sequence ID" value="HGW91682.1"/>
    <property type="molecule type" value="Genomic_DNA"/>
</dbReference>
<proteinExistence type="inferred from homology"/>
<evidence type="ECO:0000259" key="12">
    <source>
        <dbReference type="SMART" id="SM00382"/>
    </source>
</evidence>
<dbReference type="GO" id="GO:0048500">
    <property type="term" value="C:signal recognition particle"/>
    <property type="evidence" value="ECO:0007669"/>
    <property type="project" value="UniProtKB-UniRule"/>
</dbReference>
<feature type="domain" description="AAA+ ATPase" evidence="12">
    <location>
        <begin position="97"/>
        <end position="297"/>
    </location>
</feature>
<name>A0A7C4Y582_UNCW3</name>
<feature type="domain" description="Signal recognition particle SRP54 helical bundle" evidence="14">
    <location>
        <begin position="1"/>
        <end position="86"/>
    </location>
</feature>
<dbReference type="SUPFAM" id="SSF47364">
    <property type="entry name" value="Domain of the SRP/SRP receptor G-proteins"/>
    <property type="match status" value="1"/>
</dbReference>
<dbReference type="PANTHER" id="PTHR11564:SF5">
    <property type="entry name" value="SIGNAL RECOGNITION PARTICLE SUBUNIT SRP54"/>
    <property type="match status" value="1"/>
</dbReference>
<evidence type="ECO:0000256" key="6">
    <source>
        <dbReference type="ARBA" id="ARBA00023134"/>
    </source>
</evidence>
<comment type="similarity">
    <text evidence="1 10">Belongs to the GTP-binding SRP family. SRP54 subfamily.</text>
</comment>
<dbReference type="PANTHER" id="PTHR11564">
    <property type="entry name" value="SIGNAL RECOGNITION PARTICLE 54K PROTEIN SRP54"/>
    <property type="match status" value="1"/>
</dbReference>
<dbReference type="Pfam" id="PF02978">
    <property type="entry name" value="SRP_SPB"/>
    <property type="match status" value="1"/>
</dbReference>
<dbReference type="Gene3D" id="1.20.120.140">
    <property type="entry name" value="Signal recognition particle SRP54, nucleotide-binding domain"/>
    <property type="match status" value="1"/>
</dbReference>
<sequence length="436" mass="49114">MFGQITGSIRKIIRNITKKGILTPEIVHDGLQEIKKVLIEADVNIDVAERFVQDVEKIATGEKVLKSFAPQEMLLKIVYEELIKIIGNPEPLKISRTPSVIMLVGLQGSGKTTTCVKLGNLLKKKGKNPILVPCDVKRPAAFEQLKDLAIRYEIPYYSTFMNDAVKLAKSALTQSILKRNDVIIFDTAGRLHIDDEMIKEAQEIKENTKPEEVLLVVDGMTGQDAVNIAREFDRKIGITGIILTKMDGDERGGAVISVRQVTGKPLKFICTGEKIDDIEEANPESIASRILGMGDLRELQERAKEVLDAEKQKEFQEKLKRAELNLEDFLEQIKSFKKMGSMDKILEMIPGGEKFRDMLDDRALIRTEAIINSMTKEERRNPSIIDGSRKRRIAKGSGTSVQEINRLLKEYEMVVQLMKQMKKGKGVNLPFFKGFL</sequence>
<comment type="domain">
    <text evidence="10">Composed of three domains: the N-terminal N domain, which is responsible for interactions with the ribosome, the central G domain, which binds GTP, and the C-terminal M domain, which binds the RNA and the signal sequence of the RNC.</text>
</comment>
<feature type="domain" description="SRP54-type proteins GTP-binding" evidence="13">
    <location>
        <begin position="98"/>
        <end position="292"/>
    </location>
</feature>
<keyword evidence="6 10" id="KW-0342">GTP-binding</keyword>
<keyword evidence="5 10" id="KW-0694">RNA-binding</keyword>
<evidence type="ECO:0000256" key="10">
    <source>
        <dbReference type="HAMAP-Rule" id="MF_00306"/>
    </source>
</evidence>
<comment type="subunit">
    <text evidence="10">Part of the signal recognition particle protein translocation system, which is composed of SRP and FtsY.</text>
</comment>
<dbReference type="Pfam" id="PF02881">
    <property type="entry name" value="SRP54_N"/>
    <property type="match status" value="1"/>
</dbReference>
<keyword evidence="8 10" id="KW-0687">Ribonucleoprotein</keyword>
<dbReference type="AlphaFoldDB" id="A0A7C4Y582"/>
<dbReference type="EC" id="3.6.5.4" evidence="10"/>
<dbReference type="SMART" id="SM00962">
    <property type="entry name" value="SRP54"/>
    <property type="match status" value="1"/>
</dbReference>
<dbReference type="InterPro" id="IPR000897">
    <property type="entry name" value="SRP54_GTPase_dom"/>
</dbReference>
<evidence type="ECO:0000256" key="5">
    <source>
        <dbReference type="ARBA" id="ARBA00022884"/>
    </source>
</evidence>
<accession>A0A7C4Y582</accession>
<keyword evidence="3 10" id="KW-0547">Nucleotide-binding</keyword>
<keyword evidence="4 10" id="KW-0378">Hydrolase</keyword>
<dbReference type="InterPro" id="IPR036891">
    <property type="entry name" value="Signal_recog_part_SRP54_M_sf"/>
</dbReference>
<feature type="coiled-coil region" evidence="11">
    <location>
        <begin position="293"/>
        <end position="339"/>
    </location>
</feature>
<evidence type="ECO:0000256" key="11">
    <source>
        <dbReference type="SAM" id="Coils"/>
    </source>
</evidence>
<feature type="binding site" evidence="10">
    <location>
        <begin position="186"/>
        <end position="190"/>
    </location>
    <ligand>
        <name>GTP</name>
        <dbReference type="ChEBI" id="CHEBI:37565"/>
    </ligand>
</feature>
<dbReference type="GO" id="GO:0006614">
    <property type="term" value="P:SRP-dependent cotranslational protein targeting to membrane"/>
    <property type="evidence" value="ECO:0007669"/>
    <property type="project" value="InterPro"/>
</dbReference>
<evidence type="ECO:0000256" key="4">
    <source>
        <dbReference type="ARBA" id="ARBA00022801"/>
    </source>
</evidence>
<dbReference type="GO" id="GO:0008312">
    <property type="term" value="F:7S RNA binding"/>
    <property type="evidence" value="ECO:0007669"/>
    <property type="project" value="InterPro"/>
</dbReference>
<evidence type="ECO:0000256" key="3">
    <source>
        <dbReference type="ARBA" id="ARBA00022741"/>
    </source>
</evidence>
<dbReference type="CDD" id="cd18539">
    <property type="entry name" value="SRP_G"/>
    <property type="match status" value="1"/>
</dbReference>
<dbReference type="GO" id="GO:0003924">
    <property type="term" value="F:GTPase activity"/>
    <property type="evidence" value="ECO:0007669"/>
    <property type="project" value="UniProtKB-UniRule"/>
</dbReference>
<evidence type="ECO:0000256" key="8">
    <source>
        <dbReference type="ARBA" id="ARBA00023274"/>
    </source>
</evidence>
<dbReference type="SMART" id="SM00382">
    <property type="entry name" value="AAA"/>
    <property type="match status" value="1"/>
</dbReference>
<protein>
    <recommendedName>
        <fullName evidence="10">Signal recognition particle protein</fullName>
        <ecNumber evidence="10">3.6.5.4</ecNumber>
    </recommendedName>
    <alternativeName>
        <fullName evidence="10">Fifty-four homolog</fullName>
    </alternativeName>
</protein>
<dbReference type="GO" id="GO:0005525">
    <property type="term" value="F:GTP binding"/>
    <property type="evidence" value="ECO:0007669"/>
    <property type="project" value="UniProtKB-UniRule"/>
</dbReference>
<evidence type="ECO:0000256" key="2">
    <source>
        <dbReference type="ARBA" id="ARBA00022490"/>
    </source>
</evidence>
<comment type="caution">
    <text evidence="15">The sequence shown here is derived from an EMBL/GenBank/DDBJ whole genome shotgun (WGS) entry which is preliminary data.</text>
</comment>